<dbReference type="SMART" id="SM00652">
    <property type="entry name" value="eIF1a"/>
    <property type="match status" value="2"/>
</dbReference>
<keyword evidence="3" id="KW-0694">RNA-binding</keyword>
<dbReference type="PROSITE" id="PS50832">
    <property type="entry name" value="S1_IF1_TYPE"/>
    <property type="match status" value="1"/>
</dbReference>
<comment type="similarity">
    <text evidence="1">Belongs to the EIF1AD family.</text>
</comment>
<name>A0AAW1UMK4_9CUCU</name>
<evidence type="ECO:0000256" key="3">
    <source>
        <dbReference type="ARBA" id="ARBA00022884"/>
    </source>
</evidence>
<gene>
    <name evidence="8" type="ORF">WA026_018891</name>
</gene>
<keyword evidence="5" id="KW-0648">Protein biosynthesis</keyword>
<dbReference type="SUPFAM" id="SSF50249">
    <property type="entry name" value="Nucleic acid-binding proteins"/>
    <property type="match status" value="2"/>
</dbReference>
<sequence>MVSLPNKFRRNIWIKRGNFVIIDPIVEGVKVEGEIVKILSDEHIKYYKKDNAWPQAFTKEERKGNNEIEENLNRPHTWDNGSDDSNDSKMSRATKRKHVMREISKDDFSPPKKNQQIVRILANRGNNLHQVEAPDNSTFLVSLPNKFRRNIWIKRGNFVIIDPIVEGVKVKGEIVKILSDEHIKYYKKDNAWPQAFTKEERKGNNEIEENLNWPHTWDNGSDDSNDSSNCSDDSYSRGREL</sequence>
<dbReference type="Gene3D" id="2.40.50.140">
    <property type="entry name" value="Nucleic acid-binding proteins"/>
    <property type="match status" value="2"/>
</dbReference>
<dbReference type="InterPro" id="IPR012340">
    <property type="entry name" value="NA-bd_OB-fold"/>
</dbReference>
<keyword evidence="5" id="KW-0396">Initiation factor</keyword>
<dbReference type="AlphaFoldDB" id="A0AAW1UMK4"/>
<dbReference type="Proteomes" id="UP001431783">
    <property type="component" value="Unassembled WGS sequence"/>
</dbReference>
<accession>A0AAW1UMK4</accession>
<organism evidence="8 9">
    <name type="scientific">Henosepilachna vigintioctopunctata</name>
    <dbReference type="NCBI Taxonomy" id="420089"/>
    <lineage>
        <taxon>Eukaryota</taxon>
        <taxon>Metazoa</taxon>
        <taxon>Ecdysozoa</taxon>
        <taxon>Arthropoda</taxon>
        <taxon>Hexapoda</taxon>
        <taxon>Insecta</taxon>
        <taxon>Pterygota</taxon>
        <taxon>Neoptera</taxon>
        <taxon>Endopterygota</taxon>
        <taxon>Coleoptera</taxon>
        <taxon>Polyphaga</taxon>
        <taxon>Cucujiformia</taxon>
        <taxon>Coccinelloidea</taxon>
        <taxon>Coccinellidae</taxon>
        <taxon>Epilachninae</taxon>
        <taxon>Epilachnini</taxon>
        <taxon>Henosepilachna</taxon>
    </lineage>
</organism>
<evidence type="ECO:0000313" key="9">
    <source>
        <dbReference type="Proteomes" id="UP001431783"/>
    </source>
</evidence>
<dbReference type="InterPro" id="IPR001253">
    <property type="entry name" value="TIF_eIF-1A"/>
</dbReference>
<dbReference type="EMBL" id="JARQZJ010000072">
    <property type="protein sequence ID" value="KAK9882039.1"/>
    <property type="molecule type" value="Genomic_DNA"/>
</dbReference>
<reference evidence="8 9" key="1">
    <citation type="submission" date="2023-03" db="EMBL/GenBank/DDBJ databases">
        <title>Genome insight into feeding habits of ladybird beetles.</title>
        <authorList>
            <person name="Li H.-S."/>
            <person name="Huang Y.-H."/>
            <person name="Pang H."/>
        </authorList>
    </citation>
    <scope>NUCLEOTIDE SEQUENCE [LARGE SCALE GENOMIC DNA]</scope>
    <source>
        <strain evidence="8">SYSU_2023b</strain>
        <tissue evidence="8">Whole body</tissue>
    </source>
</reference>
<feature type="compositionally biased region" description="Basic and acidic residues" evidence="6">
    <location>
        <begin position="62"/>
        <end position="77"/>
    </location>
</feature>
<dbReference type="PANTHER" id="PTHR21641:SF0">
    <property type="entry name" value="RNA-BINDING PROTEIN EIF1AD-RELATED"/>
    <property type="match status" value="1"/>
</dbReference>
<evidence type="ECO:0000313" key="8">
    <source>
        <dbReference type="EMBL" id="KAK9882039.1"/>
    </source>
</evidence>
<dbReference type="PANTHER" id="PTHR21641">
    <property type="entry name" value="TRANSLATION INITIATION FACTOR-RELATED"/>
    <property type="match status" value="1"/>
</dbReference>
<dbReference type="InterPro" id="IPR006196">
    <property type="entry name" value="RNA-binding_domain_S1_IF1"/>
</dbReference>
<keyword evidence="9" id="KW-1185">Reference proteome</keyword>
<evidence type="ECO:0000256" key="1">
    <source>
        <dbReference type="ARBA" id="ARBA00007340"/>
    </source>
</evidence>
<evidence type="ECO:0000259" key="7">
    <source>
        <dbReference type="PROSITE" id="PS50832"/>
    </source>
</evidence>
<comment type="caution">
    <text evidence="8">The sequence shown here is derived from an EMBL/GenBank/DDBJ whole genome shotgun (WGS) entry which is preliminary data.</text>
</comment>
<feature type="region of interest" description="Disordered" evidence="6">
    <location>
        <begin position="62"/>
        <end position="96"/>
    </location>
</feature>
<evidence type="ECO:0000256" key="4">
    <source>
        <dbReference type="ARBA" id="ARBA00031998"/>
    </source>
</evidence>
<feature type="domain" description="S1-like" evidence="7">
    <location>
        <begin position="104"/>
        <end position="179"/>
    </location>
</feature>
<proteinExistence type="inferred from homology"/>
<dbReference type="InterPro" id="IPR039294">
    <property type="entry name" value="EIF1AD"/>
</dbReference>
<evidence type="ECO:0000256" key="2">
    <source>
        <dbReference type="ARBA" id="ARBA00020989"/>
    </source>
</evidence>
<dbReference type="GO" id="GO:0003723">
    <property type="term" value="F:RNA binding"/>
    <property type="evidence" value="ECO:0007669"/>
    <property type="project" value="UniProtKB-KW"/>
</dbReference>
<dbReference type="Pfam" id="PF01176">
    <property type="entry name" value="eIF-1a"/>
    <property type="match status" value="2"/>
</dbReference>
<dbReference type="GO" id="GO:0005634">
    <property type="term" value="C:nucleus"/>
    <property type="evidence" value="ECO:0007669"/>
    <property type="project" value="TreeGrafter"/>
</dbReference>
<evidence type="ECO:0000256" key="6">
    <source>
        <dbReference type="SAM" id="MobiDB-lite"/>
    </source>
</evidence>
<feature type="region of interest" description="Disordered" evidence="6">
    <location>
        <begin position="201"/>
        <end position="241"/>
    </location>
</feature>
<dbReference type="GO" id="GO:0003743">
    <property type="term" value="F:translation initiation factor activity"/>
    <property type="evidence" value="ECO:0007669"/>
    <property type="project" value="UniProtKB-UniRule"/>
</dbReference>
<evidence type="ECO:0000256" key="5">
    <source>
        <dbReference type="PROSITE-ProRule" id="PRU00181"/>
    </source>
</evidence>
<protein>
    <recommendedName>
        <fullName evidence="2">Probable RNA-binding protein EIF1AD</fullName>
    </recommendedName>
    <alternativeName>
        <fullName evidence="4">Eukaryotic translation initiation factor 1A domain-containing protein</fullName>
    </alternativeName>
</protein>